<dbReference type="eggNOG" id="ENOG5030DD9">
    <property type="taxonomic scope" value="Bacteria"/>
</dbReference>
<dbReference type="OrthoDB" id="2943033at2"/>
<proteinExistence type="predicted"/>
<organism evidence="2 3">
    <name type="scientific">Neobacillus bataviensis LMG 21833</name>
    <dbReference type="NCBI Taxonomy" id="1117379"/>
    <lineage>
        <taxon>Bacteria</taxon>
        <taxon>Bacillati</taxon>
        <taxon>Bacillota</taxon>
        <taxon>Bacilli</taxon>
        <taxon>Bacillales</taxon>
        <taxon>Bacillaceae</taxon>
        <taxon>Neobacillus</taxon>
    </lineage>
</organism>
<dbReference type="Proteomes" id="UP000006316">
    <property type="component" value="Unassembled WGS sequence"/>
</dbReference>
<protein>
    <submittedName>
        <fullName evidence="2">Uncharacterized protein</fullName>
    </submittedName>
</protein>
<feature type="region of interest" description="Disordered" evidence="1">
    <location>
        <begin position="46"/>
        <end position="67"/>
    </location>
</feature>
<evidence type="ECO:0000256" key="1">
    <source>
        <dbReference type="SAM" id="MobiDB-lite"/>
    </source>
</evidence>
<gene>
    <name evidence="2" type="ORF">BABA_20316</name>
</gene>
<dbReference type="AlphaFoldDB" id="K6C325"/>
<dbReference type="PATRIC" id="fig|1117379.3.peg.4213"/>
<reference evidence="2 3" key="1">
    <citation type="journal article" date="2012" name="Front. Microbiol.">
        <title>Redundancy and modularity in membrane-associated dissimilatory nitrate reduction in Bacillus.</title>
        <authorList>
            <person name="Heylen K."/>
            <person name="Keltjens J."/>
        </authorList>
    </citation>
    <scope>NUCLEOTIDE SEQUENCE [LARGE SCALE GENOMIC DNA]</scope>
    <source>
        <strain evidence="3">LMG 21833T</strain>
    </source>
</reference>
<evidence type="ECO:0000313" key="3">
    <source>
        <dbReference type="Proteomes" id="UP000006316"/>
    </source>
</evidence>
<comment type="caution">
    <text evidence="2">The sequence shown here is derived from an EMBL/GenBank/DDBJ whole genome shotgun (WGS) entry which is preliminary data.</text>
</comment>
<keyword evidence="3" id="KW-1185">Reference proteome</keyword>
<feature type="compositionally biased region" description="Polar residues" evidence="1">
    <location>
        <begin position="46"/>
        <end position="57"/>
    </location>
</feature>
<dbReference type="RefSeq" id="WP_007087056.1">
    <property type="nucleotide sequence ID" value="NZ_AJLS01000132.1"/>
</dbReference>
<evidence type="ECO:0000313" key="2">
    <source>
        <dbReference type="EMBL" id="EKN65520.1"/>
    </source>
</evidence>
<accession>K6C325</accession>
<dbReference type="EMBL" id="AJLS01000132">
    <property type="protein sequence ID" value="EKN65520.1"/>
    <property type="molecule type" value="Genomic_DNA"/>
</dbReference>
<name>K6C325_9BACI</name>
<sequence length="67" mass="6841">MAINRDGVRIGSVSGGIVNFGGADIIAPISITKTVIRGGEGNQGAVTKTITSNQPEESSLIDLISRS</sequence>